<reference evidence="1" key="1">
    <citation type="journal article" date="2015" name="Nature">
        <title>Complex archaea that bridge the gap between prokaryotes and eukaryotes.</title>
        <authorList>
            <person name="Spang A."/>
            <person name="Saw J.H."/>
            <person name="Jorgensen S.L."/>
            <person name="Zaremba-Niedzwiedzka K."/>
            <person name="Martijn J."/>
            <person name="Lind A.E."/>
            <person name="van Eijk R."/>
            <person name="Schleper C."/>
            <person name="Guy L."/>
            <person name="Ettema T.J."/>
        </authorList>
    </citation>
    <scope>NUCLEOTIDE SEQUENCE</scope>
</reference>
<protein>
    <submittedName>
        <fullName evidence="1">Uncharacterized protein</fullName>
    </submittedName>
</protein>
<proteinExistence type="predicted"/>
<gene>
    <name evidence="1" type="ORF">LCGC14_1821230</name>
</gene>
<name>A0A0F9GJ39_9ZZZZ</name>
<comment type="caution">
    <text evidence="1">The sequence shown here is derived from an EMBL/GenBank/DDBJ whole genome shotgun (WGS) entry which is preliminary data.</text>
</comment>
<organism evidence="1">
    <name type="scientific">marine sediment metagenome</name>
    <dbReference type="NCBI Taxonomy" id="412755"/>
    <lineage>
        <taxon>unclassified sequences</taxon>
        <taxon>metagenomes</taxon>
        <taxon>ecological metagenomes</taxon>
    </lineage>
</organism>
<accession>A0A0F9GJ39</accession>
<evidence type="ECO:0000313" key="1">
    <source>
        <dbReference type="EMBL" id="KKL98758.1"/>
    </source>
</evidence>
<dbReference type="EMBL" id="LAZR01017836">
    <property type="protein sequence ID" value="KKL98758.1"/>
    <property type="molecule type" value="Genomic_DNA"/>
</dbReference>
<dbReference type="AlphaFoldDB" id="A0A0F9GJ39"/>
<sequence>MIILPPYMYDYQIYHRVPLKDRWIMNKLQVAEAMGYNCGPSGTFPAEHGTYCLRPIYNPRGMLATPFYEVEYTGEGEDLLRPGYFWCEWFEGERTWSEYINDRFVYGTGGMEDETGLLVAHDLDARPMPAQFKGISRYMLIECIGGKVIEVACRMMGGWGARQAVIDNYRTIDPSYDPQDINFGKNDWQIHVMPDGGFQWMDTGKEL</sequence>